<dbReference type="SUPFAM" id="SSF50630">
    <property type="entry name" value="Acid proteases"/>
    <property type="match status" value="1"/>
</dbReference>
<reference evidence="4" key="1">
    <citation type="submission" date="2016-07" db="EMBL/GenBank/DDBJ databases">
        <authorList>
            <person name="Florea S."/>
            <person name="Webb J.S."/>
            <person name="Jaromczyk J."/>
            <person name="Schardl C.L."/>
        </authorList>
    </citation>
    <scope>NUCLEOTIDE SEQUENCE [LARGE SCALE GENOMIC DNA]</scope>
    <source>
        <strain evidence="4">1YdBTEX2</strain>
    </source>
</reference>
<feature type="signal peptide" evidence="1">
    <location>
        <begin position="1"/>
        <end position="23"/>
    </location>
</feature>
<dbReference type="InterPro" id="IPR021109">
    <property type="entry name" value="Peptidase_aspartic_dom_sf"/>
</dbReference>
<evidence type="ECO:0000313" key="3">
    <source>
        <dbReference type="EMBL" id="SBW81158.1"/>
    </source>
</evidence>
<name>A0A1D3JYI7_PSEVE</name>
<keyword evidence="1" id="KW-0732">Signal</keyword>
<dbReference type="InterPro" id="IPR008503">
    <property type="entry name" value="Asp_endopeptidase"/>
</dbReference>
<accession>A0A1D3JYI7</accession>
<dbReference type="GeneID" id="47556408"/>
<proteinExistence type="predicted"/>
<dbReference type="Proteomes" id="UP000245431">
    <property type="component" value="Chromosome PVE_r1"/>
</dbReference>
<dbReference type="Gene3D" id="2.40.70.10">
    <property type="entry name" value="Acid Proteases"/>
    <property type="match status" value="1"/>
</dbReference>
<feature type="chain" id="PRO_5008916274" description="Retropepsin-like aspartic endopeptidase domain-containing protein" evidence="1">
    <location>
        <begin position="24"/>
        <end position="164"/>
    </location>
</feature>
<sequence length="164" mass="18193">MRRYTTVLSSFMLALIIPQLTQAAVFGWQEKALIQPEQGSVEVELSPTSPKSSIEVHDLVLFQKNGENWARFSVPVMHALTGTTDLTLERKVLRTEKTKSAFGSTQHQLVRMSLCLGDKVYAEDLMLKTHSKGGSPVKLGRDVLAHLGLVDASRFDTLKPDCKP</sequence>
<organism evidence="3 4">
    <name type="scientific">Pseudomonas veronii 1YdBTEX2</name>
    <dbReference type="NCBI Taxonomy" id="1295141"/>
    <lineage>
        <taxon>Bacteria</taxon>
        <taxon>Pseudomonadati</taxon>
        <taxon>Pseudomonadota</taxon>
        <taxon>Gammaproteobacteria</taxon>
        <taxon>Pseudomonadales</taxon>
        <taxon>Pseudomonadaceae</taxon>
        <taxon>Pseudomonas</taxon>
    </lineage>
</organism>
<evidence type="ECO:0000313" key="4">
    <source>
        <dbReference type="Proteomes" id="UP000245431"/>
    </source>
</evidence>
<protein>
    <recommendedName>
        <fullName evidence="2">Retropepsin-like aspartic endopeptidase domain-containing protein</fullName>
    </recommendedName>
</protein>
<dbReference type="Pfam" id="PF05618">
    <property type="entry name" value="Zn_protease"/>
    <property type="match status" value="1"/>
</dbReference>
<dbReference type="PANTHER" id="PTHR38037:SF2">
    <property type="entry name" value="ATP-DEPENDENT ZINC PROTEASE DOMAIN-CONTAINING PROTEIN-RELATED"/>
    <property type="match status" value="1"/>
</dbReference>
<dbReference type="RefSeq" id="WP_026139856.1">
    <property type="nucleotide sequence ID" value="NZ_AOUH01000011.1"/>
</dbReference>
<evidence type="ECO:0000256" key="1">
    <source>
        <dbReference type="SAM" id="SignalP"/>
    </source>
</evidence>
<dbReference type="EMBL" id="LT599583">
    <property type="protein sequence ID" value="SBW81158.1"/>
    <property type="molecule type" value="Genomic_DNA"/>
</dbReference>
<dbReference type="AlphaFoldDB" id="A0A1D3JYI7"/>
<gene>
    <name evidence="3" type="ORF">PVE_R1G3276</name>
</gene>
<feature type="domain" description="Retropepsin-like aspartic endopeptidase" evidence="2">
    <location>
        <begin position="25"/>
        <end position="154"/>
    </location>
</feature>
<dbReference type="PANTHER" id="PTHR38037">
    <property type="entry name" value="ZN_PROTEASE DOMAIN-CONTAINING PROTEIN"/>
    <property type="match status" value="1"/>
</dbReference>
<evidence type="ECO:0000259" key="2">
    <source>
        <dbReference type="Pfam" id="PF05618"/>
    </source>
</evidence>